<dbReference type="GO" id="GO:0005634">
    <property type="term" value="C:nucleus"/>
    <property type="evidence" value="ECO:0007669"/>
    <property type="project" value="TreeGrafter"/>
</dbReference>
<dbReference type="Proteomes" id="UP001054837">
    <property type="component" value="Unassembled WGS sequence"/>
</dbReference>
<name>A0AAV4MRU1_9ARAC</name>
<feature type="domain" description="ATPase AAA-type core" evidence="2">
    <location>
        <begin position="707"/>
        <end position="755"/>
    </location>
</feature>
<dbReference type="PANTHER" id="PTHR23389:SF21">
    <property type="entry name" value="ATPASE FAMILY AAA DOMAIN-CONTAINING PROTEIN 5"/>
    <property type="match status" value="1"/>
</dbReference>
<reference evidence="3 4" key="1">
    <citation type="submission" date="2021-06" db="EMBL/GenBank/DDBJ databases">
        <title>Caerostris darwini draft genome.</title>
        <authorList>
            <person name="Kono N."/>
            <person name="Arakawa K."/>
        </authorList>
    </citation>
    <scope>NUCLEOTIDE SEQUENCE [LARGE SCALE GENOMIC DNA]</scope>
</reference>
<dbReference type="SUPFAM" id="SSF52540">
    <property type="entry name" value="P-loop containing nucleoside triphosphate hydrolases"/>
    <property type="match status" value="1"/>
</dbReference>
<proteinExistence type="predicted"/>
<evidence type="ECO:0000313" key="3">
    <source>
        <dbReference type="EMBL" id="GIX75073.1"/>
    </source>
</evidence>
<dbReference type="GO" id="GO:0005524">
    <property type="term" value="F:ATP binding"/>
    <property type="evidence" value="ECO:0007669"/>
    <property type="project" value="InterPro"/>
</dbReference>
<comment type="caution">
    <text evidence="3">The sequence shown here is derived from an EMBL/GenBank/DDBJ whole genome shotgun (WGS) entry which is preliminary data.</text>
</comment>
<dbReference type="InterPro" id="IPR027417">
    <property type="entry name" value="P-loop_NTPase"/>
</dbReference>
<dbReference type="Gene3D" id="3.40.50.300">
    <property type="entry name" value="P-loop containing nucleotide triphosphate hydrolases"/>
    <property type="match status" value="1"/>
</dbReference>
<protein>
    <submittedName>
        <fullName evidence="3">ATPase family AAA domain-containing protein 5</fullName>
    </submittedName>
</protein>
<evidence type="ECO:0000313" key="4">
    <source>
        <dbReference type="Proteomes" id="UP001054837"/>
    </source>
</evidence>
<dbReference type="Pfam" id="PF00004">
    <property type="entry name" value="AAA"/>
    <property type="match status" value="1"/>
</dbReference>
<evidence type="ECO:0000256" key="1">
    <source>
        <dbReference type="SAM" id="MobiDB-lite"/>
    </source>
</evidence>
<accession>A0AAV4MRU1</accession>
<evidence type="ECO:0000259" key="2">
    <source>
        <dbReference type="Pfam" id="PF00004"/>
    </source>
</evidence>
<dbReference type="GO" id="GO:0061860">
    <property type="term" value="F:DNA clamp unloader activity"/>
    <property type="evidence" value="ECO:0007669"/>
    <property type="project" value="TreeGrafter"/>
</dbReference>
<dbReference type="GO" id="GO:0003677">
    <property type="term" value="F:DNA binding"/>
    <property type="evidence" value="ECO:0007669"/>
    <property type="project" value="TreeGrafter"/>
</dbReference>
<dbReference type="PANTHER" id="PTHR23389">
    <property type="entry name" value="CHROMOSOME TRANSMISSION FIDELITY FACTOR 18"/>
    <property type="match status" value="1"/>
</dbReference>
<dbReference type="InterPro" id="IPR003959">
    <property type="entry name" value="ATPase_AAA_core"/>
</dbReference>
<sequence>MEVTVKEEEKVRSSTRISKVKSYSEFCDTDELSWDDDKPSKKRIKKLSNKAKKVTSKGKVHMPEIKTNEIKSNNELKLFPIFTSTNLQTQHKSECKKPTEEICTLKEYTNNSTKQKKCMLAPLFTKKSVKISQDNNMPTSLETKKNIKAGETSKVFMLSNTIEDNTETLITKVVEEIDNSIPDKIEAIKSDNSHSDEKVRVKRKRNIKSHVKSNSCETENKKIFSNDVNEIELEQRSPRNGNNVNISTSKLEQVQKIFPIFNNSITEKCMATSHLQVKDRNLNIPTENGPQHLNGVEEEKWLFLGNSSNNVSSDKDKQTKPVAPILSILSRNKCKLIEINDISSENISHARITRSQTRKQIHSLEKESDSLDDNSSEVYANIIIKKKSHKKRKKPDILKLLPQSHEYFKNKSKKNLKAFKPEKVYPLFANSKVLEVKAATQNKSRNKSKTHSLLKEEEKSKRLQQKNTASELLDETEHQNNKRRSRRKMSNVSRKDSEEEIEMIQMPNVINTDNSRNKQQKCEYSVYLNSGTGNKTEVLSDCSVTINRKKESASFKKNQIFFSYPLISHSNALEMASSSNLSNFHLKEDLLDEVEVPLWNKIMGLTDIKNIDKSNSANFAGNMDDKFLKNEHASENDTLLWTDISNDYNLKEGISESTISDLNSWLLQWKSKFTKNEKAKRNESDDSFDSFSSDSSDSFADGLSNSVIIMGPPGSGKTSLVFSLANDHGFKVLEVNASSCRSGRNINSQLREALESYHVESTKIDFSKEDNLSVRGSSCSTSKHKKIRISVKKNTNDCLQNDKKLDKNKNSKNETVKNFFHKKSASLTKSSAANEKSGKFIDVSASKSTSCSISTQTIILFDDMDVVFKEDDGLWSTIRGFLKISKKPVIFTVSRNLAVVKANLDADIRVLYLNPMIHELAIDKLNSQYEKYHRKNSNINMKLLVNNTNDVRRSLLHAQFWSQQCYLSSSSVHSNNKFNLNTFLLGSLDFSAIDFCPFIFKKETNFSTLISEYIRIGYDILYSNLFAIFDIDSGSEIARSWQMVTKKPENNHSADLEDMDTKSDNDLWHEACAIFSLKKQILQKGSLSGDLLLFSDILEDFSFVDTLKGCFCKNMKWISLPERIKKWILGLPICCEQNNVCFDDSILDMMSMVQTLKLQTTKTKYIHNNYQNGQNRKLILEHPFVNFNNVNEQTVEMQLKSIASEFPVNHMLNKTAFNLDYLSTLKIICQQELLKQSKCGKRSNRFLHYFDSISLYIDKTLLEQCLG</sequence>
<organism evidence="3 4">
    <name type="scientific">Caerostris darwini</name>
    <dbReference type="NCBI Taxonomy" id="1538125"/>
    <lineage>
        <taxon>Eukaryota</taxon>
        <taxon>Metazoa</taxon>
        <taxon>Ecdysozoa</taxon>
        <taxon>Arthropoda</taxon>
        <taxon>Chelicerata</taxon>
        <taxon>Arachnida</taxon>
        <taxon>Araneae</taxon>
        <taxon>Araneomorphae</taxon>
        <taxon>Entelegynae</taxon>
        <taxon>Araneoidea</taxon>
        <taxon>Araneidae</taxon>
        <taxon>Caerostris</taxon>
    </lineage>
</organism>
<dbReference type="AlphaFoldDB" id="A0AAV4MRU1"/>
<dbReference type="EMBL" id="BPLQ01000802">
    <property type="protein sequence ID" value="GIX75073.1"/>
    <property type="molecule type" value="Genomic_DNA"/>
</dbReference>
<feature type="region of interest" description="Disordered" evidence="1">
    <location>
        <begin position="439"/>
        <end position="499"/>
    </location>
</feature>
<keyword evidence="4" id="KW-1185">Reference proteome</keyword>
<gene>
    <name evidence="3" type="primary">ATAD5</name>
    <name evidence="3" type="ORF">CDAR_479341</name>
</gene>
<dbReference type="GO" id="GO:0016887">
    <property type="term" value="F:ATP hydrolysis activity"/>
    <property type="evidence" value="ECO:0007669"/>
    <property type="project" value="InterPro"/>
</dbReference>